<protein>
    <submittedName>
        <fullName evidence="1">Forkhead transcription factor</fullName>
    </submittedName>
</protein>
<dbReference type="EMBL" id="JALBCA010000085">
    <property type="protein sequence ID" value="KAI2383728.1"/>
    <property type="molecule type" value="Genomic_DNA"/>
</dbReference>
<organism evidence="1">
    <name type="scientific">Ophidiomyces ophidiicola</name>
    <dbReference type="NCBI Taxonomy" id="1387563"/>
    <lineage>
        <taxon>Eukaryota</taxon>
        <taxon>Fungi</taxon>
        <taxon>Dikarya</taxon>
        <taxon>Ascomycota</taxon>
        <taxon>Pezizomycotina</taxon>
        <taxon>Eurotiomycetes</taxon>
        <taxon>Eurotiomycetidae</taxon>
        <taxon>Onygenales</taxon>
        <taxon>Onygenaceae</taxon>
        <taxon>Ophidiomyces</taxon>
    </lineage>
</organism>
<proteinExistence type="predicted"/>
<reference evidence="1" key="1">
    <citation type="journal article" date="2022" name="bioRxiv">
        <title>Population genetic analysis of Ophidiomyces ophidiicola, the causative agent of snake fungal disease, indicates recent introductions to the USA.</title>
        <authorList>
            <person name="Ladner J.T."/>
            <person name="Palmer J.M."/>
            <person name="Ettinger C.L."/>
            <person name="Stajich J.E."/>
            <person name="Farrell T.M."/>
            <person name="Glorioso B.M."/>
            <person name="Lawson B."/>
            <person name="Price S.J."/>
            <person name="Stengle A.G."/>
            <person name="Grear D.A."/>
            <person name="Lorch J.M."/>
        </authorList>
    </citation>
    <scope>NUCLEOTIDE SEQUENCE</scope>
    <source>
        <strain evidence="1">NWHC 24266-5</strain>
    </source>
</reference>
<gene>
    <name evidence="1" type="primary">HCM1</name>
    <name evidence="1" type="ORF">LOY88_005092</name>
</gene>
<name>A0ACB8USL5_9EURO</name>
<evidence type="ECO:0000313" key="1">
    <source>
        <dbReference type="EMBL" id="KAI2383728.1"/>
    </source>
</evidence>
<sequence>MNPTRHPPPLRIYHDPPPAVAQPSAAHGPAQPKRLQPSPMPLQSIQNITANRNLALDPPMKDFHRRSPVKSHHTPDATASGPDKFDFVPISAPHPAHVPATGSPMKKPQFFSYTEVASQAARQPLFTMFSSVPDGGLPAPRRQSLSEPFTEVIAPPYVPQSSVKRSPAESVTGKDRSKKQKRDGKFTTHLPAPHEMPPVEDDGTKPPFSYAILIGMAILRAPNRRLTLAQIYKWISDKFSFYQSNDSGWQNSIRHNLSLNKAFIKQERPKNDPGKGNYWTIEPGMEAQFLKEKPINRPPIMSTMPLTQPVTRPPRLHLQPPEPQRVEFQPSAPTANTTMAPPARVPQSNPQDLSSDATIPASDLALQDDTEDEALLTTHTDLNAPRSSPLQQLRSSPPVPPPMFRRDATPPTPSRPATAAANGPRPRKRKHSIVNDSGYFSSLESSAMRPHQSGNPLPSDLDVDLPRIKAGSAEEEIARIRSSSHDISPIRCSSLRETIHLVGSSPLRNEFMALVPPPLTPAIKFKKPLRPPPSLSPNTNLRNHRKKIQQMVNSPIKHLGLGDDVLPWSPAFNIQDEVLAHEALGTTPFFDIFSDHFGPALSTPTLGSPEKRSAKRDRLGTNVLTDITAVSGNVRLNTPLSRLSKSKVMKYYESPCKRSNNYVENPNEDLFSFNLFSEDALGEVDGIDLLQGFEKIGKPAKEEASPKQVIKTGRKGSTQLK</sequence>
<comment type="caution">
    <text evidence="1">The sequence shown here is derived from an EMBL/GenBank/DDBJ whole genome shotgun (WGS) entry which is preliminary data.</text>
</comment>
<accession>A0ACB8USL5</accession>